<dbReference type="InterPro" id="IPR043130">
    <property type="entry name" value="CDP-OH_PTrfase_TM_dom"/>
</dbReference>
<feature type="transmembrane region" description="Helical" evidence="17">
    <location>
        <begin position="159"/>
        <end position="179"/>
    </location>
</feature>
<dbReference type="InterPro" id="IPR050324">
    <property type="entry name" value="CDP-alcohol_PTase-I"/>
</dbReference>
<evidence type="ECO:0000256" key="9">
    <source>
        <dbReference type="ARBA" id="ARBA00022989"/>
    </source>
</evidence>
<gene>
    <name evidence="18" type="primary">pgsA</name>
    <name evidence="18" type="ORF">DI586_01375</name>
</gene>
<dbReference type="GO" id="GO:0016020">
    <property type="term" value="C:membrane"/>
    <property type="evidence" value="ECO:0007669"/>
    <property type="project" value="UniProtKB-SubCell"/>
</dbReference>
<dbReference type="AlphaFoldDB" id="A0A2W5FRP5"/>
<evidence type="ECO:0000256" key="12">
    <source>
        <dbReference type="ARBA" id="ARBA00023209"/>
    </source>
</evidence>
<keyword evidence="10" id="KW-0443">Lipid metabolism</keyword>
<keyword evidence="12" id="KW-0594">Phospholipid biosynthesis</keyword>
<evidence type="ECO:0000313" key="19">
    <source>
        <dbReference type="Proteomes" id="UP000249739"/>
    </source>
</evidence>
<comment type="catalytic activity">
    <reaction evidence="14">
        <text>a CDP-1,2-diacyl-sn-glycerol + sn-glycerol 3-phosphate = a 1,2-diacyl-sn-glycero-3-phospho-(1'-sn-glycero-3'-phosphate) + CMP + H(+)</text>
        <dbReference type="Rhea" id="RHEA:12593"/>
        <dbReference type="ChEBI" id="CHEBI:15378"/>
        <dbReference type="ChEBI" id="CHEBI:57597"/>
        <dbReference type="ChEBI" id="CHEBI:58332"/>
        <dbReference type="ChEBI" id="CHEBI:60110"/>
        <dbReference type="ChEBI" id="CHEBI:60377"/>
        <dbReference type="EC" id="2.7.8.5"/>
    </reaction>
</comment>
<comment type="similarity">
    <text evidence="3 16">Belongs to the CDP-alcohol phosphatidyltransferase class-I family.</text>
</comment>
<dbReference type="Pfam" id="PF01066">
    <property type="entry name" value="CDP-OH_P_transf"/>
    <property type="match status" value="1"/>
</dbReference>
<evidence type="ECO:0000256" key="1">
    <source>
        <dbReference type="ARBA" id="ARBA00004141"/>
    </source>
</evidence>
<keyword evidence="6" id="KW-0444">Lipid biosynthesis</keyword>
<evidence type="ECO:0000256" key="16">
    <source>
        <dbReference type="RuleBase" id="RU003750"/>
    </source>
</evidence>
<dbReference type="PROSITE" id="PS00379">
    <property type="entry name" value="CDP_ALCOHOL_P_TRANSF"/>
    <property type="match status" value="1"/>
</dbReference>
<feature type="transmembrane region" description="Helical" evidence="17">
    <location>
        <begin position="7"/>
        <end position="25"/>
    </location>
</feature>
<evidence type="ECO:0000313" key="18">
    <source>
        <dbReference type="EMBL" id="PZP57104.1"/>
    </source>
</evidence>
<evidence type="ECO:0000256" key="3">
    <source>
        <dbReference type="ARBA" id="ARBA00010441"/>
    </source>
</evidence>
<keyword evidence="11 17" id="KW-0472">Membrane</keyword>
<evidence type="ECO:0000256" key="8">
    <source>
        <dbReference type="ARBA" id="ARBA00022692"/>
    </source>
</evidence>
<dbReference type="GO" id="GO:0008444">
    <property type="term" value="F:CDP-diacylglycerol-glycerol-3-phosphate 3-phosphatidyltransferase activity"/>
    <property type="evidence" value="ECO:0007669"/>
    <property type="project" value="UniProtKB-UniRule"/>
</dbReference>
<dbReference type="EMBL" id="QFOT01000007">
    <property type="protein sequence ID" value="PZP57104.1"/>
    <property type="molecule type" value="Genomic_DNA"/>
</dbReference>
<comment type="caution">
    <text evidence="18">The sequence shown here is derived from an EMBL/GenBank/DDBJ whole genome shotgun (WGS) entry which is preliminary data.</text>
</comment>
<accession>A0A2W5FRP5</accession>
<feature type="transmembrane region" description="Helical" evidence="17">
    <location>
        <begin position="64"/>
        <end position="84"/>
    </location>
</feature>
<evidence type="ECO:0000256" key="2">
    <source>
        <dbReference type="ARBA" id="ARBA00005042"/>
    </source>
</evidence>
<dbReference type="NCBIfam" id="TIGR00560">
    <property type="entry name" value="pgsA"/>
    <property type="match status" value="1"/>
</dbReference>
<keyword evidence="7 16" id="KW-0808">Transferase</keyword>
<dbReference type="PIRSF" id="PIRSF000847">
    <property type="entry name" value="Phos_ph_gly_syn"/>
    <property type="match status" value="1"/>
</dbReference>
<comment type="pathway">
    <text evidence="2">Phospholipid metabolism; phosphatidylglycerol biosynthesis; phosphatidylglycerol from CDP-diacylglycerol: step 1/2.</text>
</comment>
<evidence type="ECO:0000256" key="7">
    <source>
        <dbReference type="ARBA" id="ARBA00022679"/>
    </source>
</evidence>
<dbReference type="InterPro" id="IPR004570">
    <property type="entry name" value="Phosphatidylglycerol_P_synth"/>
</dbReference>
<dbReference type="InterPro" id="IPR048254">
    <property type="entry name" value="CDP_ALCOHOL_P_TRANSF_CS"/>
</dbReference>
<dbReference type="PANTHER" id="PTHR14269">
    <property type="entry name" value="CDP-DIACYLGLYCEROL--GLYCEROL-3-PHOSPHATE 3-PHOSPHATIDYLTRANSFERASE-RELATED"/>
    <property type="match status" value="1"/>
</dbReference>
<dbReference type="Proteomes" id="UP000249739">
    <property type="component" value="Unassembled WGS sequence"/>
</dbReference>
<evidence type="ECO:0000256" key="17">
    <source>
        <dbReference type="SAM" id="Phobius"/>
    </source>
</evidence>
<evidence type="ECO:0000256" key="5">
    <source>
        <dbReference type="ARBA" id="ARBA00014944"/>
    </source>
</evidence>
<keyword evidence="13" id="KW-1208">Phospholipid metabolism</keyword>
<evidence type="ECO:0000256" key="14">
    <source>
        <dbReference type="ARBA" id="ARBA00048586"/>
    </source>
</evidence>
<reference evidence="18 19" key="1">
    <citation type="submission" date="2017-08" db="EMBL/GenBank/DDBJ databases">
        <title>Infants hospitalized years apart are colonized by the same room-sourced microbial strains.</title>
        <authorList>
            <person name="Brooks B."/>
            <person name="Olm M.R."/>
            <person name="Firek B.A."/>
            <person name="Baker R."/>
            <person name="Thomas B.C."/>
            <person name="Morowitz M.J."/>
            <person name="Banfield J.F."/>
        </authorList>
    </citation>
    <scope>NUCLEOTIDE SEQUENCE [LARGE SCALE GENOMIC DNA]</scope>
    <source>
        <strain evidence="18">S2_006_000_R2_64</strain>
    </source>
</reference>
<evidence type="ECO:0000256" key="11">
    <source>
        <dbReference type="ARBA" id="ARBA00023136"/>
    </source>
</evidence>
<keyword evidence="9 17" id="KW-1133">Transmembrane helix</keyword>
<comment type="subcellular location">
    <subcellularLocation>
        <location evidence="1">Membrane</location>
        <topology evidence="1">Multi-pass membrane protein</topology>
    </subcellularLocation>
</comment>
<dbReference type="Gene3D" id="1.20.120.1760">
    <property type="match status" value="1"/>
</dbReference>
<evidence type="ECO:0000256" key="15">
    <source>
        <dbReference type="NCBIfam" id="TIGR00560"/>
    </source>
</evidence>
<proteinExistence type="inferred from homology"/>
<dbReference type="EC" id="2.7.8.5" evidence="4 15"/>
<sequence>MKNLPNIITVSRLASLPFLLLLMFVPTPWAAWTALTLYTLGCITDWFDGYLARKMKIESAFGKFLDPIADKIFVITVILCLVATHKLDGVWIIPPLLIITREFLISGLREFLGPKNISVPVSKLAKYKTGFQMTSLGFLIMGPYGDATLAWTHISTLTWGHMIITVAAMLTIQTGWDYLKVGFQHLRD</sequence>
<keyword evidence="8 17" id="KW-0812">Transmembrane</keyword>
<organism evidence="18 19">
    <name type="scientific">Micavibrio aeruginosavorus</name>
    <dbReference type="NCBI Taxonomy" id="349221"/>
    <lineage>
        <taxon>Bacteria</taxon>
        <taxon>Pseudomonadati</taxon>
        <taxon>Bdellovibrionota</taxon>
        <taxon>Bdellovibrionia</taxon>
        <taxon>Bdellovibrionales</taxon>
        <taxon>Pseudobdellovibrionaceae</taxon>
        <taxon>Micavibrio</taxon>
    </lineage>
</organism>
<evidence type="ECO:0000256" key="6">
    <source>
        <dbReference type="ARBA" id="ARBA00022516"/>
    </source>
</evidence>
<protein>
    <recommendedName>
        <fullName evidence="5 15">CDP-diacylglycerol--glycerol-3-phosphate 3-phosphatidyltransferase</fullName>
        <ecNumber evidence="4 15">2.7.8.5</ecNumber>
    </recommendedName>
</protein>
<name>A0A2W5FRP5_9BACT</name>
<evidence type="ECO:0000256" key="10">
    <source>
        <dbReference type="ARBA" id="ARBA00023098"/>
    </source>
</evidence>
<evidence type="ECO:0000256" key="4">
    <source>
        <dbReference type="ARBA" id="ARBA00013170"/>
    </source>
</evidence>
<evidence type="ECO:0000256" key="13">
    <source>
        <dbReference type="ARBA" id="ARBA00023264"/>
    </source>
</evidence>
<dbReference type="InterPro" id="IPR000462">
    <property type="entry name" value="CDP-OH_P_trans"/>
</dbReference>
<dbReference type="PANTHER" id="PTHR14269:SF62">
    <property type="entry name" value="CDP-DIACYLGLYCEROL--GLYCEROL-3-PHOSPHATE 3-PHOSPHATIDYLTRANSFERASE 1, CHLOROPLASTIC"/>
    <property type="match status" value="1"/>
</dbReference>
<dbReference type="GO" id="GO:0046474">
    <property type="term" value="P:glycerophospholipid biosynthetic process"/>
    <property type="evidence" value="ECO:0007669"/>
    <property type="project" value="TreeGrafter"/>
</dbReference>